<feature type="compositionally biased region" description="Polar residues" evidence="1">
    <location>
        <begin position="261"/>
        <end position="271"/>
    </location>
</feature>
<reference evidence="4 5" key="1">
    <citation type="submission" date="2024-01" db="EMBL/GenBank/DDBJ databases">
        <title>Draft genome sequence of Gordonia sp. PKS22-38.</title>
        <authorList>
            <person name="Suphannarot A."/>
            <person name="Mingma R."/>
        </authorList>
    </citation>
    <scope>NUCLEOTIDE SEQUENCE [LARGE SCALE GENOMIC DNA]</scope>
    <source>
        <strain evidence="4 5">PKS22-38</strain>
    </source>
</reference>
<accession>A0ABU7MNE6</accession>
<feature type="region of interest" description="Disordered" evidence="1">
    <location>
        <begin position="147"/>
        <end position="304"/>
    </location>
</feature>
<feature type="transmembrane region" description="Helical" evidence="2">
    <location>
        <begin position="75"/>
        <end position="97"/>
    </location>
</feature>
<feature type="domain" description="DUF6542" evidence="3">
    <location>
        <begin position="23"/>
        <end position="143"/>
    </location>
</feature>
<feature type="transmembrane region" description="Helical" evidence="2">
    <location>
        <begin position="121"/>
        <end position="141"/>
    </location>
</feature>
<feature type="compositionally biased region" description="Low complexity" evidence="1">
    <location>
        <begin position="180"/>
        <end position="197"/>
    </location>
</feature>
<proteinExistence type="predicted"/>
<evidence type="ECO:0000256" key="1">
    <source>
        <dbReference type="SAM" id="MobiDB-lite"/>
    </source>
</evidence>
<organism evidence="4 5">
    <name type="scientific">Gordonia prachuapensis</name>
    <dbReference type="NCBI Taxonomy" id="3115651"/>
    <lineage>
        <taxon>Bacteria</taxon>
        <taxon>Bacillati</taxon>
        <taxon>Actinomycetota</taxon>
        <taxon>Actinomycetes</taxon>
        <taxon>Mycobacteriales</taxon>
        <taxon>Gordoniaceae</taxon>
        <taxon>Gordonia</taxon>
    </lineage>
</organism>
<sequence length="358" mass="37121">MPSAQQRSAVPLDQQSVLPTVRGVPWWGAVLVATVVTAIGAAIDASNTEGLGAVFKFCYLLGCVTAALAVRRRALFTAAAQPPLIAFLVGVITLYGLNAEQASSGVRGLIFQVLLPIANDFPWMALTFVVTLGLVLARWFLTREPTTGDRRRVDGPKRPTAPNRKSTSPDGAKPKKNEAAKSATSSAATAKGTTAKSRSAKRPGAATGEPAKREPARRDAAPGATTSRTAGPERKSRPAPKNATRPSKPTAKDPSRRAPTNGASDGPSTESPAPAKPNRAVPRPRPEAPSGTQRSTAGAVFRAGAGEQIDAIDGRGGQVAAPASTIVGSAAADDDRYVPAARQTAPARYQSTRGRNQA</sequence>
<gene>
    <name evidence="4" type="ORF">V1Y59_02040</name>
</gene>
<feature type="transmembrane region" description="Helical" evidence="2">
    <location>
        <begin position="51"/>
        <end position="70"/>
    </location>
</feature>
<evidence type="ECO:0000313" key="4">
    <source>
        <dbReference type="EMBL" id="MEE4021843.1"/>
    </source>
</evidence>
<evidence type="ECO:0000259" key="3">
    <source>
        <dbReference type="Pfam" id="PF20177"/>
    </source>
</evidence>
<feature type="compositionally biased region" description="Basic and acidic residues" evidence="1">
    <location>
        <begin position="147"/>
        <end position="157"/>
    </location>
</feature>
<keyword evidence="2" id="KW-0472">Membrane</keyword>
<dbReference type="Pfam" id="PF20177">
    <property type="entry name" value="DUF6542"/>
    <property type="match status" value="1"/>
</dbReference>
<feature type="compositionally biased region" description="Basic and acidic residues" evidence="1">
    <location>
        <begin position="210"/>
        <end position="220"/>
    </location>
</feature>
<dbReference type="RefSeq" id="WP_330503145.1">
    <property type="nucleotide sequence ID" value="NZ_JAZDUE010000001.1"/>
</dbReference>
<protein>
    <submittedName>
        <fullName evidence="4">DUF6542 domain-containing protein</fullName>
    </submittedName>
</protein>
<evidence type="ECO:0000313" key="5">
    <source>
        <dbReference type="Proteomes" id="UP001335729"/>
    </source>
</evidence>
<keyword evidence="2" id="KW-1133">Transmembrane helix</keyword>
<feature type="compositionally biased region" description="Polar residues" evidence="1">
    <location>
        <begin position="349"/>
        <end position="358"/>
    </location>
</feature>
<keyword evidence="5" id="KW-1185">Reference proteome</keyword>
<dbReference type="InterPro" id="IPR046672">
    <property type="entry name" value="DUF6542"/>
</dbReference>
<dbReference type="Proteomes" id="UP001335729">
    <property type="component" value="Unassembled WGS sequence"/>
</dbReference>
<feature type="transmembrane region" description="Helical" evidence="2">
    <location>
        <begin position="24"/>
        <end position="45"/>
    </location>
</feature>
<name>A0ABU7MNE6_9ACTN</name>
<keyword evidence="2" id="KW-0812">Transmembrane</keyword>
<evidence type="ECO:0000256" key="2">
    <source>
        <dbReference type="SAM" id="Phobius"/>
    </source>
</evidence>
<feature type="region of interest" description="Disordered" evidence="1">
    <location>
        <begin position="328"/>
        <end position="358"/>
    </location>
</feature>
<dbReference type="EMBL" id="JAZDUE010000001">
    <property type="protein sequence ID" value="MEE4021843.1"/>
    <property type="molecule type" value="Genomic_DNA"/>
</dbReference>
<comment type="caution">
    <text evidence="4">The sequence shown here is derived from an EMBL/GenBank/DDBJ whole genome shotgun (WGS) entry which is preliminary data.</text>
</comment>